<evidence type="ECO:0000313" key="8">
    <source>
        <dbReference type="EMBL" id="GHC25636.1"/>
    </source>
</evidence>
<evidence type="ECO:0000256" key="6">
    <source>
        <dbReference type="ARBA" id="ARBA00023288"/>
    </source>
</evidence>
<accession>A0ABQ3FIA5</accession>
<keyword evidence="6" id="KW-0449">Lipoprotein</keyword>
<evidence type="ECO:0000256" key="5">
    <source>
        <dbReference type="ARBA" id="ARBA00023139"/>
    </source>
</evidence>
<gene>
    <name evidence="8" type="ORF">GCM10010082_18250</name>
</gene>
<evidence type="ECO:0000256" key="2">
    <source>
        <dbReference type="ARBA" id="ARBA00022475"/>
    </source>
</evidence>
<evidence type="ECO:0000313" key="9">
    <source>
        <dbReference type="Proteomes" id="UP000604243"/>
    </source>
</evidence>
<evidence type="ECO:0000256" key="3">
    <source>
        <dbReference type="ARBA" id="ARBA00022729"/>
    </source>
</evidence>
<dbReference type="InterPro" id="IPR012556">
    <property type="entry name" value="Entericidin"/>
</dbReference>
<keyword evidence="3" id="KW-0732">Signal</keyword>
<evidence type="ECO:0000256" key="4">
    <source>
        <dbReference type="ARBA" id="ARBA00023136"/>
    </source>
</evidence>
<feature type="transmembrane region" description="Helical" evidence="7">
    <location>
        <begin position="32"/>
        <end position="51"/>
    </location>
</feature>
<keyword evidence="7" id="KW-1133">Transmembrane helix</keyword>
<sequence length="69" mass="7232">MAPNEQGVLQSLTRAAGRPITREMNTMKRMTLLMLAMLLSVGVLGGCNTMHGAGEDISDGGKAIQNASD</sequence>
<keyword evidence="7" id="KW-0812">Transmembrane</keyword>
<keyword evidence="2" id="KW-1003">Cell membrane</keyword>
<organism evidence="8 9">
    <name type="scientific">Kushneria pakistanensis</name>
    <dbReference type="NCBI Taxonomy" id="1508770"/>
    <lineage>
        <taxon>Bacteria</taxon>
        <taxon>Pseudomonadati</taxon>
        <taxon>Pseudomonadota</taxon>
        <taxon>Gammaproteobacteria</taxon>
        <taxon>Oceanospirillales</taxon>
        <taxon>Halomonadaceae</taxon>
        <taxon>Kushneria</taxon>
    </lineage>
</organism>
<evidence type="ECO:0008006" key="10">
    <source>
        <dbReference type="Google" id="ProtNLM"/>
    </source>
</evidence>
<keyword evidence="4 7" id="KW-0472">Membrane</keyword>
<evidence type="ECO:0000256" key="1">
    <source>
        <dbReference type="ARBA" id="ARBA00010296"/>
    </source>
</evidence>
<dbReference type="Pfam" id="PF08085">
    <property type="entry name" value="Entericidin"/>
    <property type="match status" value="1"/>
</dbReference>
<dbReference type="Proteomes" id="UP000604243">
    <property type="component" value="Unassembled WGS sequence"/>
</dbReference>
<proteinExistence type="inferred from homology"/>
<comment type="caution">
    <text evidence="8">The sequence shown here is derived from an EMBL/GenBank/DDBJ whole genome shotgun (WGS) entry which is preliminary data.</text>
</comment>
<keyword evidence="9" id="KW-1185">Reference proteome</keyword>
<comment type="similarity">
    <text evidence="1">Belongs to the EcnA/EcnB lipoprotein family.</text>
</comment>
<reference evidence="9" key="1">
    <citation type="journal article" date="2019" name="Int. J. Syst. Evol. Microbiol.">
        <title>The Global Catalogue of Microorganisms (GCM) 10K type strain sequencing project: providing services to taxonomists for standard genome sequencing and annotation.</title>
        <authorList>
            <consortium name="The Broad Institute Genomics Platform"/>
            <consortium name="The Broad Institute Genome Sequencing Center for Infectious Disease"/>
            <person name="Wu L."/>
            <person name="Ma J."/>
        </authorList>
    </citation>
    <scope>NUCLEOTIDE SEQUENCE [LARGE SCALE GENOMIC DNA]</scope>
    <source>
        <strain evidence="9">KCTC 42082</strain>
    </source>
</reference>
<dbReference type="EMBL" id="BMZM01000002">
    <property type="protein sequence ID" value="GHC25636.1"/>
    <property type="molecule type" value="Genomic_DNA"/>
</dbReference>
<name>A0ABQ3FIA5_9GAMM</name>
<keyword evidence="5" id="KW-0564">Palmitate</keyword>
<evidence type="ECO:0000256" key="7">
    <source>
        <dbReference type="SAM" id="Phobius"/>
    </source>
</evidence>
<protein>
    <recommendedName>
        <fullName evidence="10">Entericidin</fullName>
    </recommendedName>
</protein>